<accession>A0AAX1PC55</accession>
<dbReference type="Proteomes" id="UP000249422">
    <property type="component" value="Unassembled WGS sequence"/>
</dbReference>
<sequence length="143" mass="16451">MCSQFIPACTWMEVTRRMGYSFPLICALVIAFLPHLTEFPTQQFGMEWPLPAVTLAPTNRVIPSLPMSFRAAISEKLLYLIFGKLIDSKPAPTLRTASIRRNPWQYRRVIRVKNQCSHTFPHCYHGLTLSYMSTLNSDYLPVK</sequence>
<protein>
    <recommendedName>
        <fullName evidence="4">Secreted protein</fullName>
    </recommendedName>
</protein>
<gene>
    <name evidence="2" type="ORF">DEU50_13543</name>
</gene>
<evidence type="ECO:0000313" key="3">
    <source>
        <dbReference type="Proteomes" id="UP000249422"/>
    </source>
</evidence>
<feature type="transmembrane region" description="Helical" evidence="1">
    <location>
        <begin position="20"/>
        <end position="37"/>
    </location>
</feature>
<proteinExistence type="predicted"/>
<reference evidence="2 3" key="1">
    <citation type="submission" date="2018-06" db="EMBL/GenBank/DDBJ databases">
        <title>Freshwater and sediment microbial communities from various areas in North America, analyzing microbe dynamics in response to fracking.</title>
        <authorList>
            <person name="Lamendella R."/>
        </authorList>
    </citation>
    <scope>NUCLEOTIDE SEQUENCE [LARGE SCALE GENOMIC DNA]</scope>
    <source>
        <strain evidence="2 3">17</strain>
    </source>
</reference>
<keyword evidence="1" id="KW-0472">Membrane</keyword>
<dbReference type="EMBL" id="QLLM01000035">
    <property type="protein sequence ID" value="RAI97771.1"/>
    <property type="molecule type" value="Genomic_DNA"/>
</dbReference>
<name>A0AAX1PC55_AERSA</name>
<keyword evidence="1" id="KW-1133">Transmembrane helix</keyword>
<dbReference type="AlphaFoldDB" id="A0AAX1PC55"/>
<evidence type="ECO:0008006" key="4">
    <source>
        <dbReference type="Google" id="ProtNLM"/>
    </source>
</evidence>
<organism evidence="2 3">
    <name type="scientific">Aeromonas salmonicida</name>
    <dbReference type="NCBI Taxonomy" id="645"/>
    <lineage>
        <taxon>Bacteria</taxon>
        <taxon>Pseudomonadati</taxon>
        <taxon>Pseudomonadota</taxon>
        <taxon>Gammaproteobacteria</taxon>
        <taxon>Aeromonadales</taxon>
        <taxon>Aeromonadaceae</taxon>
        <taxon>Aeromonas</taxon>
    </lineage>
</organism>
<evidence type="ECO:0000313" key="2">
    <source>
        <dbReference type="EMBL" id="RAI97771.1"/>
    </source>
</evidence>
<comment type="caution">
    <text evidence="2">The sequence shown here is derived from an EMBL/GenBank/DDBJ whole genome shotgun (WGS) entry which is preliminary data.</text>
</comment>
<keyword evidence="1" id="KW-0812">Transmembrane</keyword>
<evidence type="ECO:0000256" key="1">
    <source>
        <dbReference type="SAM" id="Phobius"/>
    </source>
</evidence>